<dbReference type="Gramene" id="AUR62000865-RA">
    <property type="protein sequence ID" value="AUR62000865-RA:cds"/>
    <property type="gene ID" value="AUR62000865"/>
</dbReference>
<protein>
    <submittedName>
        <fullName evidence="3">Uncharacterized protein</fullName>
    </submittedName>
</protein>
<feature type="compositionally biased region" description="Low complexity" evidence="1">
    <location>
        <begin position="16"/>
        <end position="26"/>
    </location>
</feature>
<evidence type="ECO:0000256" key="2">
    <source>
        <dbReference type="SAM" id="Phobius"/>
    </source>
</evidence>
<evidence type="ECO:0000256" key="1">
    <source>
        <dbReference type="SAM" id="MobiDB-lite"/>
    </source>
</evidence>
<keyword evidence="4" id="KW-1185">Reference proteome</keyword>
<reference evidence="3" key="2">
    <citation type="submission" date="2021-03" db="UniProtKB">
        <authorList>
            <consortium name="EnsemblPlants"/>
        </authorList>
    </citation>
    <scope>IDENTIFICATION</scope>
</reference>
<organism evidence="3 4">
    <name type="scientific">Chenopodium quinoa</name>
    <name type="common">Quinoa</name>
    <dbReference type="NCBI Taxonomy" id="63459"/>
    <lineage>
        <taxon>Eukaryota</taxon>
        <taxon>Viridiplantae</taxon>
        <taxon>Streptophyta</taxon>
        <taxon>Embryophyta</taxon>
        <taxon>Tracheophyta</taxon>
        <taxon>Spermatophyta</taxon>
        <taxon>Magnoliopsida</taxon>
        <taxon>eudicotyledons</taxon>
        <taxon>Gunneridae</taxon>
        <taxon>Pentapetalae</taxon>
        <taxon>Caryophyllales</taxon>
        <taxon>Chenopodiaceae</taxon>
        <taxon>Chenopodioideae</taxon>
        <taxon>Atripliceae</taxon>
        <taxon>Chenopodium</taxon>
    </lineage>
</organism>
<reference evidence="3" key="1">
    <citation type="journal article" date="2017" name="Nature">
        <title>The genome of Chenopodium quinoa.</title>
        <authorList>
            <person name="Jarvis D.E."/>
            <person name="Ho Y.S."/>
            <person name="Lightfoot D.J."/>
            <person name="Schmoeckel S.M."/>
            <person name="Li B."/>
            <person name="Borm T.J.A."/>
            <person name="Ohyanagi H."/>
            <person name="Mineta K."/>
            <person name="Michell C.T."/>
            <person name="Saber N."/>
            <person name="Kharbatia N.M."/>
            <person name="Rupper R.R."/>
            <person name="Sharp A.R."/>
            <person name="Dally N."/>
            <person name="Boughton B.A."/>
            <person name="Woo Y.H."/>
            <person name="Gao G."/>
            <person name="Schijlen E.G.W.M."/>
            <person name="Guo X."/>
            <person name="Momin A.A."/>
            <person name="Negrao S."/>
            <person name="Al-Babili S."/>
            <person name="Gehring C."/>
            <person name="Roessner U."/>
            <person name="Jung C."/>
            <person name="Murphy K."/>
            <person name="Arold S.T."/>
            <person name="Gojobori T."/>
            <person name="van der Linden C.G."/>
            <person name="van Loo E.N."/>
            <person name="Jellen E.N."/>
            <person name="Maughan P.J."/>
            <person name="Tester M."/>
        </authorList>
    </citation>
    <scope>NUCLEOTIDE SEQUENCE [LARGE SCALE GENOMIC DNA]</scope>
    <source>
        <strain evidence="3">cv. PI 614886</strain>
    </source>
</reference>
<name>A0A803KPA9_CHEQI</name>
<keyword evidence="2" id="KW-0472">Membrane</keyword>
<accession>A0A803KPA9</accession>
<keyword evidence="2" id="KW-0812">Transmembrane</keyword>
<evidence type="ECO:0000313" key="3">
    <source>
        <dbReference type="EnsemblPlants" id="AUR62000865-RA:cds"/>
    </source>
</evidence>
<feature type="transmembrane region" description="Helical" evidence="2">
    <location>
        <begin position="65"/>
        <end position="88"/>
    </location>
</feature>
<feature type="region of interest" description="Disordered" evidence="1">
    <location>
        <begin position="1"/>
        <end position="26"/>
    </location>
</feature>
<evidence type="ECO:0000313" key="4">
    <source>
        <dbReference type="Proteomes" id="UP000596660"/>
    </source>
</evidence>
<dbReference type="Proteomes" id="UP000596660">
    <property type="component" value="Unplaced"/>
</dbReference>
<keyword evidence="2" id="KW-1133">Transmembrane helix</keyword>
<sequence length="92" mass="10204">METILSPPTFSPFLNPKPSSSKPRSLSLPFTKPIICSLKKPNCLPQKSSSFTVPNHWFSPIQHGLAALALSLALNFSPFCQFLVLMLLNLMF</sequence>
<dbReference type="AlphaFoldDB" id="A0A803KPA9"/>
<proteinExistence type="predicted"/>
<dbReference type="EnsemblPlants" id="AUR62000865-RA">
    <property type="protein sequence ID" value="AUR62000865-RA:cds"/>
    <property type="gene ID" value="AUR62000865"/>
</dbReference>